<dbReference type="Gene3D" id="3.40.50.1820">
    <property type="entry name" value="alpha/beta hydrolase"/>
    <property type="match status" value="1"/>
</dbReference>
<name>A0A0Q0RV40_9ARCH</name>
<organism evidence="3 4">
    <name type="scientific">Acidiplasma cupricumulans</name>
    <dbReference type="NCBI Taxonomy" id="312540"/>
    <lineage>
        <taxon>Archaea</taxon>
        <taxon>Methanobacteriati</taxon>
        <taxon>Thermoplasmatota</taxon>
        <taxon>Thermoplasmata</taxon>
        <taxon>Thermoplasmatales</taxon>
        <taxon>Ferroplasmaceae</taxon>
        <taxon>Acidiplasma</taxon>
    </lineage>
</organism>
<dbReference type="Pfam" id="PF00326">
    <property type="entry name" value="Peptidase_S9"/>
    <property type="match status" value="1"/>
</dbReference>
<sequence length="588" mass="68433">MNSQEAYSINLAGDIYSYGNRIFYTVKTIENKKYASYIMELLDDEPKKLTFGNSERLPSFIDETLYYIKYDDKSETLIKIEKNSEPQTIAVFKKIKKYIIAGDLIFIIAVEDADPKEPFVAEKIKYRFNGTGLFRKRYSLYKVDKNLSKVYSGNFDVEDIAYNGKRLLIQTTENHDDYGLSDIYEIDFNGNKIKRITEKSLVIHGFNISESGRIALSGHYDLDPWKINYIIFPEEKKEIRVENDSYDSILTDMFFTPPYKLKFYRDRLYFIGQNKSTSNLYSLFNYSIKKETEIDGKIMDFDISEDGIPVFVYTDNEHPSIIKYKNEFDLNENIKGYKAQRMLLDSGEIFFMFRDENAPTIVFIHGGPQTAYGNIYYIEFQYLYSNGYNILFTNPPGSTGYGKDYETECVGDWGGKDFEYIKKAMETVKEKYKLKNDFAVTGGSYGGFMTNWIVSHSDIFKCAISERSISNMLSMIGTSDIGFWFNTLQLKIDDPYSPDGMKKLMEYSPITYVKNVKTPVLLITGEEDYRCPIEQAEQFFVGLKLNNIDSELIRYPGDNHEHARSGIPSNMIDRLEKKLQWFNKYMKK</sequence>
<accession>A0A0Q0RV40</accession>
<dbReference type="PANTHER" id="PTHR42776:SF4">
    <property type="entry name" value="ACYLAMINO-ACID-RELEASING ENZYME"/>
    <property type="match status" value="1"/>
</dbReference>
<dbReference type="RefSeq" id="WP_055041147.1">
    <property type="nucleotide sequence ID" value="NZ_LKBH01000291.1"/>
</dbReference>
<keyword evidence="4" id="KW-1185">Reference proteome</keyword>
<dbReference type="SUPFAM" id="SSF53474">
    <property type="entry name" value="alpha/beta-Hydrolases"/>
    <property type="match status" value="1"/>
</dbReference>
<dbReference type="PANTHER" id="PTHR42776">
    <property type="entry name" value="SERINE PEPTIDASE S9 FAMILY MEMBER"/>
    <property type="match status" value="1"/>
</dbReference>
<dbReference type="InParanoid" id="A0A0Q0RV40"/>
<evidence type="ECO:0000256" key="1">
    <source>
        <dbReference type="ARBA" id="ARBA00022801"/>
    </source>
</evidence>
<evidence type="ECO:0000259" key="2">
    <source>
        <dbReference type="Pfam" id="PF00326"/>
    </source>
</evidence>
<dbReference type="AlphaFoldDB" id="A0A0Q0RV40"/>
<evidence type="ECO:0000313" key="3">
    <source>
        <dbReference type="EMBL" id="KQB33835.1"/>
    </source>
</evidence>
<comment type="caution">
    <text evidence="3">The sequence shown here is derived from an EMBL/GenBank/DDBJ whole genome shotgun (WGS) entry which is preliminary data.</text>
</comment>
<reference evidence="3 4" key="1">
    <citation type="submission" date="2015-09" db="EMBL/GenBank/DDBJ databases">
        <title>Heavy metals and arsenic resistance mechanisms in polyextremophilic archaea of the family Ferroplasmaceae.</title>
        <authorList>
            <person name="Bulaev A.G."/>
            <person name="Kanygina A.V."/>
        </authorList>
    </citation>
    <scope>NUCLEOTIDE SEQUENCE [LARGE SCALE GENOMIC DNA]</scope>
    <source>
        <strain evidence="3 4">BH2</strain>
    </source>
</reference>
<dbReference type="Proteomes" id="UP000050301">
    <property type="component" value="Unassembled WGS sequence"/>
</dbReference>
<proteinExistence type="predicted"/>
<dbReference type="InterPro" id="IPR001375">
    <property type="entry name" value="Peptidase_S9_cat"/>
</dbReference>
<dbReference type="GO" id="GO:0006508">
    <property type="term" value="P:proteolysis"/>
    <property type="evidence" value="ECO:0007669"/>
    <property type="project" value="InterPro"/>
</dbReference>
<dbReference type="FunCoup" id="A0A0Q0RV40">
    <property type="interactions" value="2"/>
</dbReference>
<evidence type="ECO:0000313" key="4">
    <source>
        <dbReference type="Proteomes" id="UP000050301"/>
    </source>
</evidence>
<feature type="domain" description="Peptidase S9 prolyl oligopeptidase catalytic" evidence="2">
    <location>
        <begin position="379"/>
        <end position="587"/>
    </location>
</feature>
<dbReference type="SUPFAM" id="SSF69304">
    <property type="entry name" value="Tricorn protease N-terminal domain"/>
    <property type="match status" value="1"/>
</dbReference>
<dbReference type="EMBL" id="LKBH01000291">
    <property type="protein sequence ID" value="KQB33835.1"/>
    <property type="molecule type" value="Genomic_DNA"/>
</dbReference>
<gene>
    <name evidence="3" type="ORF">AOG55_00195</name>
</gene>
<keyword evidence="1" id="KW-0378">Hydrolase</keyword>
<protein>
    <recommendedName>
        <fullName evidence="2">Peptidase S9 prolyl oligopeptidase catalytic domain-containing protein</fullName>
    </recommendedName>
</protein>
<dbReference type="InterPro" id="IPR029058">
    <property type="entry name" value="AB_hydrolase_fold"/>
</dbReference>
<dbReference type="GO" id="GO:0004252">
    <property type="term" value="F:serine-type endopeptidase activity"/>
    <property type="evidence" value="ECO:0007669"/>
    <property type="project" value="TreeGrafter"/>
</dbReference>